<evidence type="ECO:0000313" key="1">
    <source>
        <dbReference type="EMBL" id="RGR75215.1"/>
    </source>
</evidence>
<dbReference type="GeneID" id="83014841"/>
<dbReference type="Pfam" id="PF06013">
    <property type="entry name" value="WXG100"/>
    <property type="match status" value="1"/>
</dbReference>
<protein>
    <submittedName>
        <fullName evidence="1">WXG100 family type VII secretion target</fullName>
    </submittedName>
</protein>
<dbReference type="SUPFAM" id="SSF140453">
    <property type="entry name" value="EsxAB dimer-like"/>
    <property type="match status" value="1"/>
</dbReference>
<evidence type="ECO:0000313" key="2">
    <source>
        <dbReference type="Proteomes" id="UP000284178"/>
    </source>
</evidence>
<dbReference type="Gene3D" id="1.10.287.1060">
    <property type="entry name" value="ESAT-6-like"/>
    <property type="match status" value="1"/>
</dbReference>
<sequence>MDNLKISLAGVKDTSGAIRVCNEQIYSALIEAKKQMNDLAMVWQSDGSEAIRQRFNQFAAQFETQKQIIESYARFLDTAVSSYDTLEATIQNNAGSF</sequence>
<dbReference type="InterPro" id="IPR010310">
    <property type="entry name" value="T7SS_ESAT-6-like"/>
</dbReference>
<accession>A0A412G3S5</accession>
<dbReference type="RefSeq" id="WP_006059095.1">
    <property type="nucleotide sequence ID" value="NZ_CABJCV010000005.1"/>
</dbReference>
<keyword evidence="2" id="KW-1185">Reference proteome</keyword>
<name>A0A412G3S5_9FIRM</name>
<dbReference type="EMBL" id="QRUP01000005">
    <property type="protein sequence ID" value="RGR75215.1"/>
    <property type="molecule type" value="Genomic_DNA"/>
</dbReference>
<dbReference type="AlphaFoldDB" id="A0A412G3S5"/>
<dbReference type="Proteomes" id="UP000284178">
    <property type="component" value="Unassembled WGS sequence"/>
</dbReference>
<organism evidence="1 2">
    <name type="scientific">Holdemania filiformis</name>
    <dbReference type="NCBI Taxonomy" id="61171"/>
    <lineage>
        <taxon>Bacteria</taxon>
        <taxon>Bacillati</taxon>
        <taxon>Bacillota</taxon>
        <taxon>Erysipelotrichia</taxon>
        <taxon>Erysipelotrichales</taxon>
        <taxon>Erysipelotrichaceae</taxon>
        <taxon>Holdemania</taxon>
    </lineage>
</organism>
<gene>
    <name evidence="1" type="ORF">DWY25_05405</name>
</gene>
<comment type="caution">
    <text evidence="1">The sequence shown here is derived from an EMBL/GenBank/DDBJ whole genome shotgun (WGS) entry which is preliminary data.</text>
</comment>
<reference evidence="1 2" key="1">
    <citation type="submission" date="2018-08" db="EMBL/GenBank/DDBJ databases">
        <title>A genome reference for cultivated species of the human gut microbiota.</title>
        <authorList>
            <person name="Zou Y."/>
            <person name="Xue W."/>
            <person name="Luo G."/>
        </authorList>
    </citation>
    <scope>NUCLEOTIDE SEQUENCE [LARGE SCALE GENOMIC DNA]</scope>
    <source>
        <strain evidence="1 2">AF24-29</strain>
    </source>
</reference>
<dbReference type="NCBIfam" id="NF035934">
    <property type="entry name" value="ESAT6_2"/>
    <property type="match status" value="1"/>
</dbReference>
<dbReference type="InterPro" id="IPR036689">
    <property type="entry name" value="ESAT-6-like_sf"/>
</dbReference>
<proteinExistence type="predicted"/>